<keyword evidence="6 15" id="KW-0963">Cytoplasm</keyword>
<dbReference type="GO" id="GO:0046100">
    <property type="term" value="P:hypoxanthine metabolic process"/>
    <property type="evidence" value="ECO:0007669"/>
    <property type="project" value="TreeGrafter"/>
</dbReference>
<proteinExistence type="inferred from homology"/>
<dbReference type="GO" id="GO:0032263">
    <property type="term" value="P:GMP salvage"/>
    <property type="evidence" value="ECO:0007669"/>
    <property type="project" value="TreeGrafter"/>
</dbReference>
<evidence type="ECO:0000256" key="14">
    <source>
        <dbReference type="ARBA" id="ARBA00049402"/>
    </source>
</evidence>
<dbReference type="GO" id="GO:0006166">
    <property type="term" value="P:purine ribonucleoside salvage"/>
    <property type="evidence" value="ECO:0007669"/>
    <property type="project" value="UniProtKB-KW"/>
</dbReference>
<dbReference type="CDD" id="cd06223">
    <property type="entry name" value="PRTases_typeI"/>
    <property type="match status" value="1"/>
</dbReference>
<comment type="pathway">
    <text evidence="3 15">Purine metabolism; IMP biosynthesis via salvage pathway; IMP from hypoxanthine: step 1/1.</text>
</comment>
<evidence type="ECO:0000256" key="9">
    <source>
        <dbReference type="ARBA" id="ARBA00022723"/>
    </source>
</evidence>
<evidence type="ECO:0000256" key="6">
    <source>
        <dbReference type="ARBA" id="ARBA00022490"/>
    </source>
</evidence>
<comment type="similarity">
    <text evidence="4 15">Belongs to the purine/pyrimidine phosphoribosyltransferase family.</text>
</comment>
<evidence type="ECO:0000256" key="12">
    <source>
        <dbReference type="ARBA" id="ARBA00022842"/>
    </source>
</evidence>
<dbReference type="GO" id="GO:0052657">
    <property type="term" value="F:guanine phosphoribosyltransferase activity"/>
    <property type="evidence" value="ECO:0007669"/>
    <property type="project" value="RHEA"/>
</dbReference>
<evidence type="ECO:0000259" key="16">
    <source>
        <dbReference type="Pfam" id="PF00156"/>
    </source>
</evidence>
<reference evidence="18" key="1">
    <citation type="submission" date="2016-10" db="EMBL/GenBank/DDBJ databases">
        <authorList>
            <person name="Varghese N."/>
            <person name="Submissions S."/>
        </authorList>
    </citation>
    <scope>NUCLEOTIDE SEQUENCE [LARGE SCALE GENOMIC DNA]</scope>
    <source>
        <strain evidence="18">DSM 24536</strain>
    </source>
</reference>
<comment type="cofactor">
    <cofactor evidence="1 15">
        <name>Mg(2+)</name>
        <dbReference type="ChEBI" id="CHEBI:18420"/>
    </cofactor>
</comment>
<dbReference type="GO" id="GO:0005829">
    <property type="term" value="C:cytosol"/>
    <property type="evidence" value="ECO:0007669"/>
    <property type="project" value="TreeGrafter"/>
</dbReference>
<evidence type="ECO:0000256" key="3">
    <source>
        <dbReference type="ARBA" id="ARBA00004669"/>
    </source>
</evidence>
<feature type="domain" description="Phosphoribosyltransferase" evidence="16">
    <location>
        <begin position="16"/>
        <end position="163"/>
    </location>
</feature>
<keyword evidence="11 15" id="KW-0547">Nucleotide-binding</keyword>
<keyword evidence="9 15" id="KW-0479">Metal-binding</keyword>
<keyword evidence="8 15" id="KW-0808">Transferase</keyword>
<dbReference type="RefSeq" id="WP_090703376.1">
    <property type="nucleotide sequence ID" value="NZ_FNHH01000008.1"/>
</dbReference>
<dbReference type="UniPathway" id="UPA00591">
    <property type="reaction ID" value="UER00648"/>
</dbReference>
<dbReference type="GO" id="GO:0000287">
    <property type="term" value="F:magnesium ion binding"/>
    <property type="evidence" value="ECO:0007669"/>
    <property type="project" value="TreeGrafter"/>
</dbReference>
<evidence type="ECO:0000256" key="13">
    <source>
        <dbReference type="ARBA" id="ARBA00048811"/>
    </source>
</evidence>
<evidence type="ECO:0000256" key="7">
    <source>
        <dbReference type="ARBA" id="ARBA00022676"/>
    </source>
</evidence>
<dbReference type="InterPro" id="IPR005904">
    <property type="entry name" value="Hxn_phspho_trans"/>
</dbReference>
<comment type="catalytic activity">
    <reaction evidence="13">
        <text>GMP + diphosphate = guanine + 5-phospho-alpha-D-ribose 1-diphosphate</text>
        <dbReference type="Rhea" id="RHEA:25424"/>
        <dbReference type="ChEBI" id="CHEBI:16235"/>
        <dbReference type="ChEBI" id="CHEBI:33019"/>
        <dbReference type="ChEBI" id="CHEBI:58017"/>
        <dbReference type="ChEBI" id="CHEBI:58115"/>
        <dbReference type="EC" id="2.4.2.8"/>
    </reaction>
    <physiologicalReaction direction="right-to-left" evidence="13">
        <dbReference type="Rhea" id="RHEA:25426"/>
    </physiologicalReaction>
</comment>
<dbReference type="Pfam" id="PF00156">
    <property type="entry name" value="Pribosyltran"/>
    <property type="match status" value="1"/>
</dbReference>
<organism evidence="17 18">
    <name type="scientific">Daejeonella rubra</name>
    <dbReference type="NCBI Taxonomy" id="990371"/>
    <lineage>
        <taxon>Bacteria</taxon>
        <taxon>Pseudomonadati</taxon>
        <taxon>Bacteroidota</taxon>
        <taxon>Sphingobacteriia</taxon>
        <taxon>Sphingobacteriales</taxon>
        <taxon>Sphingobacteriaceae</taxon>
        <taxon>Daejeonella</taxon>
    </lineage>
</organism>
<dbReference type="NCBIfam" id="TIGR01203">
    <property type="entry name" value="HGPRTase"/>
    <property type="match status" value="1"/>
</dbReference>
<dbReference type="AlphaFoldDB" id="A0A1G9RT19"/>
<dbReference type="OrthoDB" id="9802824at2"/>
<evidence type="ECO:0000256" key="2">
    <source>
        <dbReference type="ARBA" id="ARBA00004496"/>
    </source>
</evidence>
<dbReference type="Gene3D" id="3.40.50.2020">
    <property type="match status" value="1"/>
</dbReference>
<dbReference type="STRING" id="990371.SAMN05421813_108141"/>
<name>A0A1G9RT19_9SPHI</name>
<keyword evidence="18" id="KW-1185">Reference proteome</keyword>
<sequence>MKIEIDDKQFELLLEYEQIKKRIRLIAIQLNVDFENRIPVFIGVLNGSFIFLADLIKEIHISSEVSFVKVSSYEGEKSKGKIKKEIGLQMSLKDRDVIIVEDIVDSGKTLEYLLEMINKENPASVNVCTLLLKPKSLKIQIDEITYVGFEIPDEFVVGYGLDYNGLGRNLRDIYRAV</sequence>
<dbReference type="Proteomes" id="UP000199226">
    <property type="component" value="Unassembled WGS sequence"/>
</dbReference>
<accession>A0A1G9RT19</accession>
<keyword evidence="12 15" id="KW-0460">Magnesium</keyword>
<dbReference type="GO" id="GO:0006178">
    <property type="term" value="P:guanine salvage"/>
    <property type="evidence" value="ECO:0007669"/>
    <property type="project" value="TreeGrafter"/>
</dbReference>
<comment type="catalytic activity">
    <reaction evidence="14">
        <text>IMP + diphosphate = hypoxanthine + 5-phospho-alpha-D-ribose 1-diphosphate</text>
        <dbReference type="Rhea" id="RHEA:17973"/>
        <dbReference type="ChEBI" id="CHEBI:17368"/>
        <dbReference type="ChEBI" id="CHEBI:33019"/>
        <dbReference type="ChEBI" id="CHEBI:58017"/>
        <dbReference type="ChEBI" id="CHEBI:58053"/>
        <dbReference type="EC" id="2.4.2.8"/>
    </reaction>
    <physiologicalReaction direction="right-to-left" evidence="14">
        <dbReference type="Rhea" id="RHEA:17975"/>
    </physiologicalReaction>
</comment>
<dbReference type="InterPro" id="IPR050408">
    <property type="entry name" value="HGPRT"/>
</dbReference>
<dbReference type="InterPro" id="IPR000836">
    <property type="entry name" value="PRTase_dom"/>
</dbReference>
<dbReference type="EMBL" id="FNHH01000008">
    <property type="protein sequence ID" value="SDM26302.1"/>
    <property type="molecule type" value="Genomic_DNA"/>
</dbReference>
<evidence type="ECO:0000256" key="15">
    <source>
        <dbReference type="RuleBase" id="RU364099"/>
    </source>
</evidence>
<evidence type="ECO:0000256" key="5">
    <source>
        <dbReference type="ARBA" id="ARBA00011895"/>
    </source>
</evidence>
<evidence type="ECO:0000256" key="8">
    <source>
        <dbReference type="ARBA" id="ARBA00022679"/>
    </source>
</evidence>
<evidence type="ECO:0000256" key="4">
    <source>
        <dbReference type="ARBA" id="ARBA00008391"/>
    </source>
</evidence>
<dbReference type="PANTHER" id="PTHR43340:SF1">
    <property type="entry name" value="HYPOXANTHINE PHOSPHORIBOSYLTRANSFERASE"/>
    <property type="match status" value="1"/>
</dbReference>
<evidence type="ECO:0000256" key="11">
    <source>
        <dbReference type="ARBA" id="ARBA00022741"/>
    </source>
</evidence>
<dbReference type="InterPro" id="IPR029057">
    <property type="entry name" value="PRTase-like"/>
</dbReference>
<evidence type="ECO:0000256" key="1">
    <source>
        <dbReference type="ARBA" id="ARBA00001946"/>
    </source>
</evidence>
<comment type="subcellular location">
    <subcellularLocation>
        <location evidence="2 15">Cytoplasm</location>
    </subcellularLocation>
</comment>
<dbReference type="GO" id="GO:0032264">
    <property type="term" value="P:IMP salvage"/>
    <property type="evidence" value="ECO:0007669"/>
    <property type="project" value="UniProtKB-UniPathway"/>
</dbReference>
<dbReference type="SUPFAM" id="SSF53271">
    <property type="entry name" value="PRTase-like"/>
    <property type="match status" value="1"/>
</dbReference>
<dbReference type="GO" id="GO:0004422">
    <property type="term" value="F:hypoxanthine phosphoribosyltransferase activity"/>
    <property type="evidence" value="ECO:0007669"/>
    <property type="project" value="InterPro"/>
</dbReference>
<evidence type="ECO:0000256" key="10">
    <source>
        <dbReference type="ARBA" id="ARBA00022726"/>
    </source>
</evidence>
<evidence type="ECO:0000313" key="18">
    <source>
        <dbReference type="Proteomes" id="UP000199226"/>
    </source>
</evidence>
<dbReference type="GO" id="GO:0000166">
    <property type="term" value="F:nucleotide binding"/>
    <property type="evidence" value="ECO:0007669"/>
    <property type="project" value="UniProtKB-KW"/>
</dbReference>
<dbReference type="PANTHER" id="PTHR43340">
    <property type="entry name" value="HYPOXANTHINE-GUANINE PHOSPHORIBOSYLTRANSFERASE"/>
    <property type="match status" value="1"/>
</dbReference>
<keyword evidence="7 15" id="KW-0328">Glycosyltransferase</keyword>
<evidence type="ECO:0000313" key="17">
    <source>
        <dbReference type="EMBL" id="SDM26302.1"/>
    </source>
</evidence>
<protein>
    <recommendedName>
        <fullName evidence="5 15">Hypoxanthine phosphoribosyltransferase</fullName>
        <ecNumber evidence="5 15">2.4.2.8</ecNumber>
    </recommendedName>
</protein>
<dbReference type="EC" id="2.4.2.8" evidence="5 15"/>
<keyword evidence="10 15" id="KW-0660">Purine salvage</keyword>
<gene>
    <name evidence="17" type="ORF">SAMN05421813_108141</name>
</gene>